<evidence type="ECO:0000256" key="2">
    <source>
        <dbReference type="SAM" id="MobiDB-lite"/>
    </source>
</evidence>
<dbReference type="GeneID" id="136810000"/>
<feature type="compositionally biased region" description="Polar residues" evidence="2">
    <location>
        <begin position="68"/>
        <end position="77"/>
    </location>
</feature>
<organism evidence="3 4">
    <name type="scientific">Clytia hemisphaerica</name>
    <dbReference type="NCBI Taxonomy" id="252671"/>
    <lineage>
        <taxon>Eukaryota</taxon>
        <taxon>Metazoa</taxon>
        <taxon>Cnidaria</taxon>
        <taxon>Hydrozoa</taxon>
        <taxon>Hydroidolina</taxon>
        <taxon>Leptothecata</taxon>
        <taxon>Obeliida</taxon>
        <taxon>Clytiidae</taxon>
        <taxon>Clytia</taxon>
    </lineage>
</organism>
<protein>
    <submittedName>
        <fullName evidence="3">Uncharacterized protein</fullName>
    </submittedName>
</protein>
<accession>A0A7M5XIB0</accession>
<reference evidence="3" key="1">
    <citation type="submission" date="2021-01" db="UniProtKB">
        <authorList>
            <consortium name="EnsemblMetazoa"/>
        </authorList>
    </citation>
    <scope>IDENTIFICATION</scope>
</reference>
<dbReference type="Proteomes" id="UP000594262">
    <property type="component" value="Unplaced"/>
</dbReference>
<evidence type="ECO:0000313" key="4">
    <source>
        <dbReference type="Proteomes" id="UP000594262"/>
    </source>
</evidence>
<evidence type="ECO:0000256" key="1">
    <source>
        <dbReference type="SAM" id="Coils"/>
    </source>
</evidence>
<proteinExistence type="predicted"/>
<feature type="compositionally biased region" description="Basic residues" evidence="2">
    <location>
        <begin position="102"/>
        <end position="113"/>
    </location>
</feature>
<feature type="region of interest" description="Disordered" evidence="2">
    <location>
        <begin position="215"/>
        <end position="272"/>
    </location>
</feature>
<feature type="compositionally biased region" description="Basic and acidic residues" evidence="2">
    <location>
        <begin position="27"/>
        <end position="53"/>
    </location>
</feature>
<sequence length="299" mass="34066">MGCSSSVKVKPTTKGNDKDTQSNGNHIRGDRLSIVDARKRREEESRSRLRRLSELAPEEVNKVRRNSSRQSTPNVNSVPEEGTPSPKDHILCEQNTTPQNIVKKKTKRKKKHTPVQELENENENESESERTYNEYSPNKTSNQKLEYDQNLVEILRLSTDSEDLEKENQILEDMNKQSRDQNNKLNASLDSTHLRSNANFLVNDIMSKAMLQVKNDETEDKNDENRSPQTTADLPKHSSTLKDEQRINTRNEPQPPVYLPGSATNDDENSASVVVDERARTVVDQILSNALFVVKNENT</sequence>
<keyword evidence="4" id="KW-1185">Reference proteome</keyword>
<name>A0A7M5XIB0_9CNID</name>
<dbReference type="AlphaFoldDB" id="A0A7M5XIB0"/>
<keyword evidence="1" id="KW-0175">Coiled coil</keyword>
<dbReference type="EnsemblMetazoa" id="CLYHEMT023375.2">
    <property type="protein sequence ID" value="CLYHEMP023375.2"/>
    <property type="gene ID" value="CLYHEMG023375"/>
</dbReference>
<dbReference type="OrthoDB" id="69088at2759"/>
<evidence type="ECO:0000313" key="3">
    <source>
        <dbReference type="EnsemblMetazoa" id="CLYHEMP023375.2"/>
    </source>
</evidence>
<feature type="coiled-coil region" evidence="1">
    <location>
        <begin position="154"/>
        <end position="188"/>
    </location>
</feature>
<feature type="compositionally biased region" description="Basic and acidic residues" evidence="2">
    <location>
        <begin position="234"/>
        <end position="249"/>
    </location>
</feature>
<dbReference type="RefSeq" id="XP_066922672.1">
    <property type="nucleotide sequence ID" value="XM_067066571.1"/>
</dbReference>
<feature type="region of interest" description="Disordered" evidence="2">
    <location>
        <begin position="1"/>
        <end position="144"/>
    </location>
</feature>